<evidence type="ECO:0000313" key="2">
    <source>
        <dbReference type="Proteomes" id="UP000249645"/>
    </source>
</evidence>
<sequence>MVAAAKEIGQHSHLSEKEMDILAVAAWFHDSGYIHTYKGHEEESKKIAKAYLEQCHCDSSFIASVLACIEATKFPQRPGGILEKVLCDADLYHFTKTSYPQYAKAIRKEFEEFLGRMYSDEEWQHVNAAQLAEHGYCTEYGKSVLSRFKELNVELLYKKKNNN</sequence>
<dbReference type="Gene3D" id="1.10.3210.10">
    <property type="entry name" value="Hypothetical protein af1432"/>
    <property type="match status" value="1"/>
</dbReference>
<gene>
    <name evidence="1" type="ORF">DI598_08995</name>
</gene>
<dbReference type="CDD" id="cd00077">
    <property type="entry name" value="HDc"/>
    <property type="match status" value="1"/>
</dbReference>
<protein>
    <recommendedName>
        <fullName evidence="3">HD domain-containing protein</fullName>
    </recommendedName>
</protein>
<dbReference type="SUPFAM" id="SSF109604">
    <property type="entry name" value="HD-domain/PDEase-like"/>
    <property type="match status" value="1"/>
</dbReference>
<dbReference type="AlphaFoldDB" id="A0A2W5EY85"/>
<dbReference type="Proteomes" id="UP000249645">
    <property type="component" value="Unassembled WGS sequence"/>
</dbReference>
<accession>A0A2W5EY85</accession>
<comment type="caution">
    <text evidence="1">The sequence shown here is derived from an EMBL/GenBank/DDBJ whole genome shotgun (WGS) entry which is preliminary data.</text>
</comment>
<dbReference type="InterPro" id="IPR003607">
    <property type="entry name" value="HD/PDEase_dom"/>
</dbReference>
<evidence type="ECO:0008006" key="3">
    <source>
        <dbReference type="Google" id="ProtNLM"/>
    </source>
</evidence>
<proteinExistence type="predicted"/>
<organism evidence="1 2">
    <name type="scientific">Pseudopedobacter saltans</name>
    <dbReference type="NCBI Taxonomy" id="151895"/>
    <lineage>
        <taxon>Bacteria</taxon>
        <taxon>Pseudomonadati</taxon>
        <taxon>Bacteroidota</taxon>
        <taxon>Sphingobacteriia</taxon>
        <taxon>Sphingobacteriales</taxon>
        <taxon>Sphingobacteriaceae</taxon>
        <taxon>Pseudopedobacter</taxon>
    </lineage>
</organism>
<reference evidence="1 2" key="1">
    <citation type="submission" date="2017-11" db="EMBL/GenBank/DDBJ databases">
        <title>Infants hospitalized years apart are colonized by the same room-sourced microbial strains.</title>
        <authorList>
            <person name="Brooks B."/>
            <person name="Olm M.R."/>
            <person name="Firek B.A."/>
            <person name="Baker R."/>
            <person name="Thomas B.C."/>
            <person name="Morowitz M.J."/>
            <person name="Banfield J.F."/>
        </authorList>
    </citation>
    <scope>NUCLEOTIDE SEQUENCE [LARGE SCALE GENOMIC DNA]</scope>
    <source>
        <strain evidence="1">S2_009_000_R2_76</strain>
    </source>
</reference>
<name>A0A2W5EY85_9SPHI</name>
<dbReference type="EMBL" id="QFOI01000136">
    <property type="protein sequence ID" value="PZP48951.1"/>
    <property type="molecule type" value="Genomic_DNA"/>
</dbReference>
<evidence type="ECO:0000313" key="1">
    <source>
        <dbReference type="EMBL" id="PZP48951.1"/>
    </source>
</evidence>
<feature type="non-terminal residue" evidence="1">
    <location>
        <position position="163"/>
    </location>
</feature>